<dbReference type="AlphaFoldDB" id="A0A4Y7JZ85"/>
<evidence type="ECO:0000313" key="1">
    <source>
        <dbReference type="EMBL" id="RZC65886.1"/>
    </source>
</evidence>
<dbReference type="EMBL" id="CM010720">
    <property type="protein sequence ID" value="RZC65886.1"/>
    <property type="molecule type" value="Genomic_DNA"/>
</dbReference>
<proteinExistence type="predicted"/>
<organism evidence="1 2">
    <name type="scientific">Papaver somniferum</name>
    <name type="common">Opium poppy</name>
    <dbReference type="NCBI Taxonomy" id="3469"/>
    <lineage>
        <taxon>Eukaryota</taxon>
        <taxon>Viridiplantae</taxon>
        <taxon>Streptophyta</taxon>
        <taxon>Embryophyta</taxon>
        <taxon>Tracheophyta</taxon>
        <taxon>Spermatophyta</taxon>
        <taxon>Magnoliopsida</taxon>
        <taxon>Ranunculales</taxon>
        <taxon>Papaveraceae</taxon>
        <taxon>Papaveroideae</taxon>
        <taxon>Papaver</taxon>
    </lineage>
</organism>
<keyword evidence="2" id="KW-1185">Reference proteome</keyword>
<accession>A0A4Y7JZ85</accession>
<reference evidence="1 2" key="1">
    <citation type="journal article" date="2018" name="Science">
        <title>The opium poppy genome and morphinan production.</title>
        <authorList>
            <person name="Guo L."/>
            <person name="Winzer T."/>
            <person name="Yang X."/>
            <person name="Li Y."/>
            <person name="Ning Z."/>
            <person name="He Z."/>
            <person name="Teodor R."/>
            <person name="Lu Y."/>
            <person name="Bowser T.A."/>
            <person name="Graham I.A."/>
            <person name="Ye K."/>
        </authorList>
    </citation>
    <scope>NUCLEOTIDE SEQUENCE [LARGE SCALE GENOMIC DNA]</scope>
    <source>
        <strain evidence="2">cv. HN1</strain>
        <tissue evidence="1">Leaves</tissue>
    </source>
</reference>
<gene>
    <name evidence="1" type="ORF">C5167_009574</name>
</gene>
<sequence length="75" mass="8263">MAVSPDTTAIDLKSTKTFSNCVFFFCYLFSGLNKEDVRESGFFFGRKSYGQLSNPCAGEFGDISKADSGVKQNRV</sequence>
<protein>
    <submittedName>
        <fullName evidence="1">Uncharacterized protein</fullName>
    </submittedName>
</protein>
<dbReference type="Proteomes" id="UP000316621">
    <property type="component" value="Chromosome 6"/>
</dbReference>
<evidence type="ECO:0000313" key="2">
    <source>
        <dbReference type="Proteomes" id="UP000316621"/>
    </source>
</evidence>
<name>A0A4Y7JZ85_PAPSO</name>
<dbReference type="Gramene" id="RZC65886">
    <property type="protein sequence ID" value="RZC65886"/>
    <property type="gene ID" value="C5167_009574"/>
</dbReference>